<feature type="domain" description="DUF559" evidence="1">
    <location>
        <begin position="213"/>
        <end position="267"/>
    </location>
</feature>
<evidence type="ECO:0000313" key="3">
    <source>
        <dbReference type="Proteomes" id="UP000035763"/>
    </source>
</evidence>
<name>W6JV63_9MICO</name>
<dbReference type="STRING" id="1193182.BN11_1740004"/>
<organism evidence="2 3">
    <name type="scientific">Nostocoides australiense Ben110</name>
    <dbReference type="NCBI Taxonomy" id="1193182"/>
    <lineage>
        <taxon>Bacteria</taxon>
        <taxon>Bacillati</taxon>
        <taxon>Actinomycetota</taxon>
        <taxon>Actinomycetes</taxon>
        <taxon>Micrococcales</taxon>
        <taxon>Intrasporangiaceae</taxon>
        <taxon>Nostocoides</taxon>
    </lineage>
</organism>
<proteinExistence type="predicted"/>
<reference evidence="2 3" key="1">
    <citation type="journal article" date="2013" name="ISME J.">
        <title>A metabolic model for members of the genus Tetrasphaera involved in enhanced biological phosphorus removal.</title>
        <authorList>
            <person name="Kristiansen R."/>
            <person name="Nguyen H.T.T."/>
            <person name="Saunders A.M."/>
            <person name="Nielsen J.L."/>
            <person name="Wimmer R."/>
            <person name="Le V.Q."/>
            <person name="McIlroy S.J."/>
            <person name="Petrovski S."/>
            <person name="Seviour R.J."/>
            <person name="Calteau A."/>
            <person name="Nielsen K.L."/>
            <person name="Nielsen P.H."/>
        </authorList>
    </citation>
    <scope>NUCLEOTIDE SEQUENCE [LARGE SCALE GENOMIC DNA]</scope>
    <source>
        <strain evidence="2 3">Ben110</strain>
    </source>
</reference>
<dbReference type="Proteomes" id="UP000035763">
    <property type="component" value="Unassembled WGS sequence"/>
</dbReference>
<dbReference type="EMBL" id="CAJA01000084">
    <property type="protein sequence ID" value="CCH72516.1"/>
    <property type="molecule type" value="Genomic_DNA"/>
</dbReference>
<keyword evidence="3" id="KW-1185">Reference proteome</keyword>
<accession>W6JV63</accession>
<evidence type="ECO:0000313" key="2">
    <source>
        <dbReference type="EMBL" id="CCH72516.1"/>
    </source>
</evidence>
<protein>
    <recommendedName>
        <fullName evidence="1">DUF559 domain-containing protein</fullName>
    </recommendedName>
</protein>
<gene>
    <name evidence="2" type="ORF">BN11_1740004</name>
</gene>
<dbReference type="RefSeq" id="WP_048697898.1">
    <property type="nucleotide sequence ID" value="NZ_HG764815.1"/>
</dbReference>
<evidence type="ECO:0000259" key="1">
    <source>
        <dbReference type="Pfam" id="PF04480"/>
    </source>
</evidence>
<sequence length="302" mass="33201">MPVVTTLTELGGVATFRELARVHTRSQIRAAVSAAEVDLLARGRYALPAVAEHRAAAHRHTAAQSHVSAAQAYGWKVKFPPGQPWLTFPLGRQVQATDIHVRRAELTPQERAAGRTSPLRTVLDCARDLPYDEGLAVADSALRAGAVDPDRLRSTAATLRGPGTAQARRIAGDADGRAANPFESVLRAIALEIPELAMRPQALLTDDGLFAQVDLADEVLRLVLEADSYEHHGTQRGFTKDRRRYTELTAFGYHVLSFVWVDVMHHPAWVRWCIECWLATQLGRPKPPRPDRVPSARDLDGA</sequence>
<dbReference type="OrthoDB" id="4310518at2"/>
<dbReference type="AlphaFoldDB" id="W6JV63"/>
<dbReference type="InterPro" id="IPR007569">
    <property type="entry name" value="DUF559"/>
</dbReference>
<dbReference type="Pfam" id="PF04480">
    <property type="entry name" value="DUF559"/>
    <property type="match status" value="1"/>
</dbReference>
<comment type="caution">
    <text evidence="2">The sequence shown here is derived from an EMBL/GenBank/DDBJ whole genome shotgun (WGS) entry which is preliminary data.</text>
</comment>